<dbReference type="Proteomes" id="UP000267536">
    <property type="component" value="Unassembled WGS sequence"/>
</dbReference>
<evidence type="ECO:0000256" key="14">
    <source>
        <dbReference type="HAMAP-Rule" id="MF_01398"/>
    </source>
</evidence>
<evidence type="ECO:0000256" key="3">
    <source>
        <dbReference type="ARBA" id="ARBA00022448"/>
    </source>
</evidence>
<dbReference type="OrthoDB" id="5242917at2"/>
<protein>
    <recommendedName>
        <fullName evidence="14">ATP synthase subunit b</fullName>
    </recommendedName>
    <alternativeName>
        <fullName evidence="14">ATP synthase F(0) sector subunit b</fullName>
    </alternativeName>
    <alternativeName>
        <fullName evidence="14">ATPase subunit I</fullName>
    </alternativeName>
    <alternativeName>
        <fullName evidence="14">F-type ATPase subunit b</fullName>
        <shortName evidence="14">F-ATPase subunit b</shortName>
    </alternativeName>
</protein>
<evidence type="ECO:0000313" key="18">
    <source>
        <dbReference type="Proteomes" id="UP000267536"/>
    </source>
</evidence>
<gene>
    <name evidence="14" type="primary">atpF</name>
    <name evidence="17" type="ORF">EF294_16565</name>
</gene>
<keyword evidence="10 14" id="KW-0472">Membrane</keyword>
<reference evidence="17 18" key="1">
    <citation type="submission" date="2018-11" db="EMBL/GenBank/DDBJ databases">
        <title>Draft genome sequence of Gordonia sp. RS15-1S isolated from rice stems.</title>
        <authorList>
            <person name="Muangham S."/>
        </authorList>
    </citation>
    <scope>NUCLEOTIDE SEQUENCE [LARGE SCALE GENOMIC DNA]</scope>
    <source>
        <strain evidence="17 18">RS15-1S</strain>
    </source>
</reference>
<dbReference type="CDD" id="cd06503">
    <property type="entry name" value="ATP-synt_Fo_b"/>
    <property type="match status" value="1"/>
</dbReference>
<comment type="caution">
    <text evidence="17">The sequence shown here is derived from an EMBL/GenBank/DDBJ whole genome shotgun (WGS) entry which is preliminary data.</text>
</comment>
<evidence type="ECO:0000256" key="15">
    <source>
        <dbReference type="RuleBase" id="RU003848"/>
    </source>
</evidence>
<dbReference type="PANTHER" id="PTHR33445">
    <property type="entry name" value="ATP SYNTHASE SUBUNIT B', CHLOROPLASTIC"/>
    <property type="match status" value="1"/>
</dbReference>
<dbReference type="InterPro" id="IPR028987">
    <property type="entry name" value="ATP_synth_B-like_membr_sf"/>
</dbReference>
<evidence type="ECO:0000256" key="13">
    <source>
        <dbReference type="ARBA" id="ARBA00025830"/>
    </source>
</evidence>
<keyword evidence="5 14" id="KW-0138">CF(0)</keyword>
<keyword evidence="9 14" id="KW-0406">Ion transport</keyword>
<feature type="compositionally biased region" description="Basic and acidic residues" evidence="16">
    <location>
        <begin position="90"/>
        <end position="101"/>
    </location>
</feature>
<accession>A0A3N4G588</accession>
<dbReference type="InterPro" id="IPR002146">
    <property type="entry name" value="ATP_synth_b/b'su_bac/chlpt"/>
</dbReference>
<evidence type="ECO:0000256" key="1">
    <source>
        <dbReference type="ARBA" id="ARBA00004162"/>
    </source>
</evidence>
<dbReference type="HAMAP" id="MF_01398">
    <property type="entry name" value="ATP_synth_b_bprime"/>
    <property type="match status" value="1"/>
</dbReference>
<evidence type="ECO:0000256" key="5">
    <source>
        <dbReference type="ARBA" id="ARBA00022547"/>
    </source>
</evidence>
<comment type="function">
    <text evidence="14">Component of the F(0) channel, it forms part of the peripheral stalk, linking F(1) to F(0).</text>
</comment>
<comment type="subunit">
    <text evidence="13 14">F-type ATPases have 2 components, F(1) - the catalytic core - and F(0) - the membrane proton channel. F(1) has five subunits: alpha(3), beta(3), gamma(1), delta(1), epsilon(1). F(0) has three main subunits: a(1), b(2) and c(10-14). The alpha and beta chains form an alternating ring which encloses part of the gamma chain. F(1) is attached to F(0) by a central stalk formed by the gamma and epsilon chains, while a peripheral stalk is formed by the delta and b chains.</text>
</comment>
<dbReference type="GO" id="GO:0005886">
    <property type="term" value="C:plasma membrane"/>
    <property type="evidence" value="ECO:0007669"/>
    <property type="project" value="UniProtKB-SubCell"/>
</dbReference>
<dbReference type="RefSeq" id="WP_123932000.1">
    <property type="nucleotide sequence ID" value="NZ_JBPSDP010000013.1"/>
</dbReference>
<evidence type="ECO:0000256" key="8">
    <source>
        <dbReference type="ARBA" id="ARBA00022989"/>
    </source>
</evidence>
<evidence type="ECO:0000256" key="10">
    <source>
        <dbReference type="ARBA" id="ARBA00023136"/>
    </source>
</evidence>
<evidence type="ECO:0000256" key="2">
    <source>
        <dbReference type="ARBA" id="ARBA00005513"/>
    </source>
</evidence>
<dbReference type="Pfam" id="PF00430">
    <property type="entry name" value="ATP-synt_B"/>
    <property type="match status" value="1"/>
</dbReference>
<evidence type="ECO:0000256" key="6">
    <source>
        <dbReference type="ARBA" id="ARBA00022692"/>
    </source>
</evidence>
<keyword evidence="7 14" id="KW-0375">Hydrogen ion transport</keyword>
<evidence type="ECO:0000256" key="7">
    <source>
        <dbReference type="ARBA" id="ARBA00022781"/>
    </source>
</evidence>
<sequence length="170" mass="17856">MMSLAAEEAGEKTSNFLIPNATLIACLLIFIVVLVVIRIFVVPPILEVLDERDARVAKTVEDNKAAAASYADADREYAARLKQARGDATGIRDEARARGNEHVSAAKHKATEEADAALAKISADLKVEADKAVTTAKQDVSRLSEVLAGRVLGTDVASAGAGAQQSGTVK</sequence>
<evidence type="ECO:0000313" key="17">
    <source>
        <dbReference type="EMBL" id="RPA58022.1"/>
    </source>
</evidence>
<dbReference type="GO" id="GO:0046933">
    <property type="term" value="F:proton-transporting ATP synthase activity, rotational mechanism"/>
    <property type="evidence" value="ECO:0007669"/>
    <property type="project" value="UniProtKB-UniRule"/>
</dbReference>
<keyword evidence="3 14" id="KW-0813">Transport</keyword>
<comment type="subcellular location">
    <subcellularLocation>
        <location evidence="1 14">Cell membrane</location>
        <topology evidence="1 14">Single-pass membrane protein</topology>
    </subcellularLocation>
</comment>
<keyword evidence="17" id="KW-0378">Hydrolase</keyword>
<keyword evidence="18" id="KW-1185">Reference proteome</keyword>
<keyword evidence="11 14" id="KW-0066">ATP synthesis</keyword>
<proteinExistence type="inferred from homology"/>
<comment type="function">
    <text evidence="12 14">F(1)F(0) ATP synthase produces ATP from ADP in the presence of a proton or sodium gradient. F-type ATPases consist of two structural domains, F(1) containing the extramembraneous catalytic core and F(0) containing the membrane proton channel, linked together by a central stalk and a peripheral stalk. During catalysis, ATP synthesis in the catalytic domain of F(1) is coupled via a rotary mechanism of the central stalk subunits to proton translocation.</text>
</comment>
<evidence type="ECO:0000256" key="9">
    <source>
        <dbReference type="ARBA" id="ARBA00023065"/>
    </source>
</evidence>
<keyword evidence="6 14" id="KW-0812">Transmembrane</keyword>
<dbReference type="EMBL" id="RKMH01000013">
    <property type="protein sequence ID" value="RPA58022.1"/>
    <property type="molecule type" value="Genomic_DNA"/>
</dbReference>
<comment type="similarity">
    <text evidence="2 14 15">Belongs to the ATPase B chain family.</text>
</comment>
<dbReference type="SUPFAM" id="SSF81573">
    <property type="entry name" value="F1F0 ATP synthase subunit B, membrane domain"/>
    <property type="match status" value="1"/>
</dbReference>
<dbReference type="InterPro" id="IPR050059">
    <property type="entry name" value="ATP_synthase_B_chain"/>
</dbReference>
<dbReference type="NCBIfam" id="NF004412">
    <property type="entry name" value="PRK05759.1-3"/>
    <property type="match status" value="1"/>
</dbReference>
<organism evidence="17 18">
    <name type="scientific">Gordonia oryzae</name>
    <dbReference type="NCBI Taxonomy" id="2487349"/>
    <lineage>
        <taxon>Bacteria</taxon>
        <taxon>Bacillati</taxon>
        <taxon>Actinomycetota</taxon>
        <taxon>Actinomycetes</taxon>
        <taxon>Mycobacteriales</taxon>
        <taxon>Gordoniaceae</taxon>
        <taxon>Gordonia</taxon>
    </lineage>
</organism>
<dbReference type="AlphaFoldDB" id="A0A3N4G588"/>
<evidence type="ECO:0000256" key="12">
    <source>
        <dbReference type="ARBA" id="ARBA00025198"/>
    </source>
</evidence>
<dbReference type="GO" id="GO:0046961">
    <property type="term" value="F:proton-transporting ATPase activity, rotational mechanism"/>
    <property type="evidence" value="ECO:0007669"/>
    <property type="project" value="TreeGrafter"/>
</dbReference>
<evidence type="ECO:0000256" key="16">
    <source>
        <dbReference type="SAM" id="MobiDB-lite"/>
    </source>
</evidence>
<feature type="transmembrane region" description="Helical" evidence="14">
    <location>
        <begin position="21"/>
        <end position="41"/>
    </location>
</feature>
<dbReference type="GO" id="GO:0016787">
    <property type="term" value="F:hydrolase activity"/>
    <property type="evidence" value="ECO:0007669"/>
    <property type="project" value="UniProtKB-KW"/>
</dbReference>
<evidence type="ECO:0000256" key="4">
    <source>
        <dbReference type="ARBA" id="ARBA00022475"/>
    </source>
</evidence>
<name>A0A3N4G588_9ACTN</name>
<keyword evidence="4 14" id="KW-1003">Cell membrane</keyword>
<dbReference type="GO" id="GO:0045259">
    <property type="term" value="C:proton-transporting ATP synthase complex"/>
    <property type="evidence" value="ECO:0007669"/>
    <property type="project" value="UniProtKB-KW"/>
</dbReference>
<keyword evidence="8 14" id="KW-1133">Transmembrane helix</keyword>
<dbReference type="PANTHER" id="PTHR33445:SF1">
    <property type="entry name" value="ATP SYNTHASE SUBUNIT B"/>
    <property type="match status" value="1"/>
</dbReference>
<evidence type="ECO:0000256" key="11">
    <source>
        <dbReference type="ARBA" id="ARBA00023310"/>
    </source>
</evidence>
<feature type="region of interest" description="Disordered" evidence="16">
    <location>
        <begin position="90"/>
        <end position="109"/>
    </location>
</feature>